<dbReference type="KEGG" id="dord:106002934"/>
<keyword evidence="2" id="KW-1185">Reference proteome</keyword>
<feature type="region of interest" description="Disordered" evidence="1">
    <location>
        <begin position="1"/>
        <end position="221"/>
    </location>
</feature>
<dbReference type="GeneID" id="106002934"/>
<dbReference type="Proteomes" id="UP000081671">
    <property type="component" value="Unplaced"/>
</dbReference>
<feature type="compositionally biased region" description="Basic and acidic residues" evidence="1">
    <location>
        <begin position="119"/>
        <end position="129"/>
    </location>
</feature>
<evidence type="ECO:0000256" key="1">
    <source>
        <dbReference type="SAM" id="MobiDB-lite"/>
    </source>
</evidence>
<dbReference type="AlphaFoldDB" id="A0A1S3GWS0"/>
<proteinExistence type="predicted"/>
<protein>
    <submittedName>
        <fullName evidence="3">Vegetative cell wall protein gp1-like</fullName>
    </submittedName>
</protein>
<feature type="compositionally biased region" description="Low complexity" evidence="1">
    <location>
        <begin position="70"/>
        <end position="80"/>
    </location>
</feature>
<accession>A0A1S3GWS0</accession>
<feature type="compositionally biased region" description="Polar residues" evidence="1">
    <location>
        <begin position="208"/>
        <end position="219"/>
    </location>
</feature>
<evidence type="ECO:0000313" key="3">
    <source>
        <dbReference type="RefSeq" id="XP_012893135.1"/>
    </source>
</evidence>
<name>A0A1S3GWS0_DIPOR</name>
<dbReference type="RefSeq" id="XP_012893135.1">
    <property type="nucleotide sequence ID" value="XM_013037681.1"/>
</dbReference>
<organism evidence="2 3">
    <name type="scientific">Dipodomys ordii</name>
    <name type="common">Ord's kangaroo rat</name>
    <dbReference type="NCBI Taxonomy" id="10020"/>
    <lineage>
        <taxon>Eukaryota</taxon>
        <taxon>Metazoa</taxon>
        <taxon>Chordata</taxon>
        <taxon>Craniata</taxon>
        <taxon>Vertebrata</taxon>
        <taxon>Euteleostomi</taxon>
        <taxon>Mammalia</taxon>
        <taxon>Eutheria</taxon>
        <taxon>Euarchontoglires</taxon>
        <taxon>Glires</taxon>
        <taxon>Rodentia</taxon>
        <taxon>Castorimorpha</taxon>
        <taxon>Heteromyidae</taxon>
        <taxon>Dipodomyinae</taxon>
        <taxon>Dipodomys</taxon>
    </lineage>
</organism>
<gene>
    <name evidence="3" type="primary">LOC106002934</name>
</gene>
<dbReference type="InParanoid" id="A0A1S3GWS0"/>
<evidence type="ECO:0000313" key="2">
    <source>
        <dbReference type="Proteomes" id="UP000081671"/>
    </source>
</evidence>
<feature type="compositionally biased region" description="Pro residues" evidence="1">
    <location>
        <begin position="96"/>
        <end position="117"/>
    </location>
</feature>
<reference evidence="3" key="1">
    <citation type="submission" date="2025-08" db="UniProtKB">
        <authorList>
            <consortium name="RefSeq"/>
        </authorList>
    </citation>
    <scope>IDENTIFICATION</scope>
    <source>
        <tissue evidence="3">Kidney</tissue>
    </source>
</reference>
<sequence length="238" mass="24174">MRVSPRAPRTAADPGPPGCRGRGPRPPPAPRGWARPPRERTPPPGPGQALTRDTHPGPAAGAGLTPVPGSAAAAAASAAAPEAPRGGDAQGGSASAPPPAPPPGHAPPLLPPNPAPDLPELRPQSDRTRPAPPWPRPDSAPCRRARELQLQRGFRSLGGLTQHGSPRAARGHGAARQSLQGVPDPRARTRPSAPGSRGSRCQVGRMLTSLSPSGQSPSLAEQGRICASVCPTPACLHT</sequence>